<dbReference type="Pfam" id="PF08529">
    <property type="entry name" value="NusA_N"/>
    <property type="match status" value="1"/>
</dbReference>
<comment type="similarity">
    <text evidence="7">Belongs to the NusA family.</text>
</comment>
<evidence type="ECO:0000256" key="2">
    <source>
        <dbReference type="ARBA" id="ARBA00022490"/>
    </source>
</evidence>
<dbReference type="InterPro" id="IPR012340">
    <property type="entry name" value="NA-bd_OB-fold"/>
</dbReference>
<feature type="domain" description="S1 motif" evidence="8">
    <location>
        <begin position="147"/>
        <end position="211"/>
    </location>
</feature>
<dbReference type="Gene3D" id="1.10.150.20">
    <property type="entry name" value="5' to 3' exonuclease, C-terminal subdomain"/>
    <property type="match status" value="1"/>
</dbReference>
<dbReference type="SUPFAM" id="SSF54814">
    <property type="entry name" value="Prokaryotic type KH domain (KH-domain type II)"/>
    <property type="match status" value="2"/>
</dbReference>
<accession>A0ABZ0UMF6</accession>
<dbReference type="PROSITE" id="PS50126">
    <property type="entry name" value="S1"/>
    <property type="match status" value="1"/>
</dbReference>
<gene>
    <name evidence="7" type="primary">nusA</name>
    <name evidence="9" type="ORF">Bandiella_01475</name>
</gene>
<dbReference type="NCBIfam" id="TIGR01953">
    <property type="entry name" value="NusA"/>
    <property type="match status" value="1"/>
</dbReference>
<dbReference type="RefSeq" id="WP_323732869.1">
    <property type="nucleotide sequence ID" value="NZ_CP110820.1"/>
</dbReference>
<dbReference type="InterPro" id="IPR058582">
    <property type="entry name" value="KH_NusA_2nd"/>
</dbReference>
<keyword evidence="2 7" id="KW-0963">Cytoplasm</keyword>
<dbReference type="HAMAP" id="MF_00945_B">
    <property type="entry name" value="NusA_B"/>
    <property type="match status" value="1"/>
</dbReference>
<dbReference type="Pfam" id="PF13184">
    <property type="entry name" value="KH_NusA_1st"/>
    <property type="match status" value="1"/>
</dbReference>
<evidence type="ECO:0000256" key="7">
    <source>
        <dbReference type="HAMAP-Rule" id="MF_00945"/>
    </source>
</evidence>
<comment type="function">
    <text evidence="7">Participates in both transcription termination and antitermination.</text>
</comment>
<name>A0ABZ0UMF6_9RICK</name>
<dbReference type="Gene3D" id="2.40.50.140">
    <property type="entry name" value="Nucleic acid-binding proteins"/>
    <property type="match status" value="1"/>
</dbReference>
<dbReference type="InterPro" id="IPR009019">
    <property type="entry name" value="KH_sf_prok-type"/>
</dbReference>
<dbReference type="Proteomes" id="UP001327219">
    <property type="component" value="Chromosome"/>
</dbReference>
<proteinExistence type="inferred from homology"/>
<protein>
    <recommendedName>
        <fullName evidence="7">Transcription termination/antitermination protein NusA</fullName>
    </recommendedName>
</protein>
<keyword evidence="4 7" id="KW-0694">RNA-binding</keyword>
<dbReference type="InterPro" id="IPR036555">
    <property type="entry name" value="NusA_N_sf"/>
</dbReference>
<dbReference type="InterPro" id="IPR004087">
    <property type="entry name" value="KH_dom"/>
</dbReference>
<evidence type="ECO:0000256" key="6">
    <source>
        <dbReference type="ARBA" id="ARBA00023163"/>
    </source>
</evidence>
<dbReference type="SUPFAM" id="SSF47794">
    <property type="entry name" value="Rad51 N-terminal domain-like"/>
    <property type="match status" value="1"/>
</dbReference>
<dbReference type="InterPro" id="IPR010213">
    <property type="entry name" value="TF_NusA"/>
</dbReference>
<dbReference type="Pfam" id="PF26594">
    <property type="entry name" value="KH_NusA_2nd"/>
    <property type="match status" value="1"/>
</dbReference>
<dbReference type="PANTHER" id="PTHR22648:SF0">
    <property type="entry name" value="TRANSCRIPTION TERMINATION_ANTITERMINATION PROTEIN NUSA"/>
    <property type="match status" value="1"/>
</dbReference>
<dbReference type="EMBL" id="CP110820">
    <property type="protein sequence ID" value="WPX97326.1"/>
    <property type="molecule type" value="Genomic_DNA"/>
</dbReference>
<dbReference type="SUPFAM" id="SSF69705">
    <property type="entry name" value="Transcription factor NusA, N-terminal domain"/>
    <property type="match status" value="1"/>
</dbReference>
<dbReference type="CDD" id="cd04455">
    <property type="entry name" value="S1_NusA"/>
    <property type="match status" value="1"/>
</dbReference>
<reference evidence="9 10" key="1">
    <citation type="submission" date="2022-11" db="EMBL/GenBank/DDBJ databases">
        <title>Host association and intracellularity evolved multiple times independently in the Rickettsiales.</title>
        <authorList>
            <person name="Castelli M."/>
            <person name="Nardi T."/>
            <person name="Gammuto L."/>
            <person name="Bellinzona G."/>
            <person name="Sabaneyeva E."/>
            <person name="Potekhin A."/>
            <person name="Serra V."/>
            <person name="Petroni G."/>
            <person name="Sassera D."/>
        </authorList>
    </citation>
    <scope>NUCLEOTIDE SEQUENCE [LARGE SCALE GENOMIC DNA]</scope>
    <source>
        <strain evidence="9 10">NDG2</strain>
    </source>
</reference>
<dbReference type="PROSITE" id="PS50084">
    <property type="entry name" value="KH_TYPE_1"/>
    <property type="match status" value="1"/>
</dbReference>
<dbReference type="InterPro" id="IPR010995">
    <property type="entry name" value="DNA_repair_Rad51/TF_NusA_a-hlx"/>
</dbReference>
<evidence type="ECO:0000256" key="1">
    <source>
        <dbReference type="ARBA" id="ARBA00022472"/>
    </source>
</evidence>
<evidence type="ECO:0000256" key="3">
    <source>
        <dbReference type="ARBA" id="ARBA00022814"/>
    </source>
</evidence>
<dbReference type="InterPro" id="IPR025249">
    <property type="entry name" value="TF_NusA_KH_1st"/>
</dbReference>
<keyword evidence="6 7" id="KW-0804">Transcription</keyword>
<keyword evidence="1 7" id="KW-0806">Transcription termination</keyword>
<keyword evidence="10" id="KW-1185">Reference proteome</keyword>
<dbReference type="CDD" id="cd22529">
    <property type="entry name" value="KH-II_NusA_rpt2"/>
    <property type="match status" value="1"/>
</dbReference>
<dbReference type="CDD" id="cd02134">
    <property type="entry name" value="KH-II_NusA_rpt1"/>
    <property type="match status" value="1"/>
</dbReference>
<comment type="subcellular location">
    <subcellularLocation>
        <location evidence="7">Cytoplasm</location>
    </subcellularLocation>
</comment>
<dbReference type="SUPFAM" id="SSF50249">
    <property type="entry name" value="Nucleic acid-binding proteins"/>
    <property type="match status" value="1"/>
</dbReference>
<dbReference type="InterPro" id="IPR003029">
    <property type="entry name" value="S1_domain"/>
</dbReference>
<keyword evidence="5 7" id="KW-0805">Transcription regulation</keyword>
<dbReference type="Gene3D" id="3.30.1480.10">
    <property type="entry name" value="NusA, N-terminal domain"/>
    <property type="match status" value="1"/>
</dbReference>
<evidence type="ECO:0000313" key="9">
    <source>
        <dbReference type="EMBL" id="WPX97326.1"/>
    </source>
</evidence>
<dbReference type="Gene3D" id="3.30.300.20">
    <property type="match status" value="2"/>
</dbReference>
<dbReference type="PANTHER" id="PTHR22648">
    <property type="entry name" value="TRANSCRIPTION TERMINATION FACTOR NUSA"/>
    <property type="match status" value="1"/>
</dbReference>
<evidence type="ECO:0000313" key="10">
    <source>
        <dbReference type="Proteomes" id="UP001327219"/>
    </source>
</evidence>
<comment type="subunit">
    <text evidence="7">Monomer. Binds directly to the core enzyme of the DNA-dependent RNA polymerase and to nascent RNA.</text>
</comment>
<evidence type="ECO:0000256" key="4">
    <source>
        <dbReference type="ARBA" id="ARBA00022884"/>
    </source>
</evidence>
<dbReference type="InterPro" id="IPR030842">
    <property type="entry name" value="TF_NusA_bacterial"/>
</dbReference>
<dbReference type="SMART" id="SM00322">
    <property type="entry name" value="KH"/>
    <property type="match status" value="2"/>
</dbReference>
<keyword evidence="3 7" id="KW-0889">Transcription antitermination</keyword>
<sequence length="431" mass="48147">MKVKNFGGSEILHVAEAVAKDKGIAKNHILEALEEAISVAAKRKYGANVPVKTHINRQSGDIELYRETLVLEDVSKFDTDQENVRVISLEEARAINPDLQDGDTIKEILPPLEIGRLNAGSVKQVIISKVKELERDKLYEEFKDRIGEILNGVVERIEGNGFIIKISGAEAVLRKDQALKTDYYKLGDRIRACLVKLDKESKGPILILSRTHKEFVSQLFKQEAPEIYDKIIEIKDIARDPGSRTKISVYSSDPSVDPVGSCVGVRGARVQTVIKELKGEKIDIVKWSEDPATYVVNALGSMQVSKVVIDEEQNRIEVVIPNDDQSQVIGRRGQNVKLISELVGWKISITTEETEIRKRQEEFSRITELFMERLNLEEILAQLLASEGYNSIQSLAEASVVAIASIEGLDEEIATELISRAKESMAEEKVE</sequence>
<dbReference type="SMART" id="SM00316">
    <property type="entry name" value="S1"/>
    <property type="match status" value="1"/>
</dbReference>
<evidence type="ECO:0000259" key="8">
    <source>
        <dbReference type="PROSITE" id="PS50126"/>
    </source>
</evidence>
<evidence type="ECO:0000256" key="5">
    <source>
        <dbReference type="ARBA" id="ARBA00023015"/>
    </source>
</evidence>
<dbReference type="InterPro" id="IPR015946">
    <property type="entry name" value="KH_dom-like_a/b"/>
</dbReference>
<organism evidence="9 10">
    <name type="scientific">Candidatus Bandiella euplotis</name>
    <dbReference type="NCBI Taxonomy" id="1664265"/>
    <lineage>
        <taxon>Bacteria</taxon>
        <taxon>Pseudomonadati</taxon>
        <taxon>Pseudomonadota</taxon>
        <taxon>Alphaproteobacteria</taxon>
        <taxon>Rickettsiales</taxon>
        <taxon>Candidatus Midichloriaceae</taxon>
        <taxon>Candidatus Bandiella</taxon>
    </lineage>
</organism>
<dbReference type="InterPro" id="IPR013735">
    <property type="entry name" value="TF_NusA_N"/>
</dbReference>